<dbReference type="RefSeq" id="WP_099640941.1">
    <property type="nucleotide sequence ID" value="NZ_NKHF01000023.1"/>
</dbReference>
<reference evidence="3" key="1">
    <citation type="journal article" date="2019" name="Genome Announc.">
        <title>Draft Genome Sequence of Pseudoalteromonas piscicida Strain 36Y ROTHPW, an Hypersaline Seawater Isolate from the South Coast of Sonora, Mexico.</title>
        <authorList>
            <person name="Sanchez-Diaz R."/>
            <person name="Molina-Garza Z.J."/>
            <person name="Cruz-Suarez L.E."/>
            <person name="Selvin J."/>
            <person name="Kiran G.S."/>
            <person name="Ibarra-Gamez J.C."/>
            <person name="Gomez-Gil B."/>
            <person name="Galaviz-Silva L."/>
        </authorList>
    </citation>
    <scope>NUCLEOTIDE SEQUENCE [LARGE SCALE GENOMIC DNA]</scope>
    <source>
        <strain evidence="3">36Y_RITHPW</strain>
    </source>
</reference>
<feature type="domain" description="Cyclic nucleotide-binding" evidence="1">
    <location>
        <begin position="30"/>
        <end position="113"/>
    </location>
</feature>
<dbReference type="OrthoDB" id="9798104at2"/>
<dbReference type="PROSITE" id="PS50042">
    <property type="entry name" value="CNMP_BINDING_3"/>
    <property type="match status" value="1"/>
</dbReference>
<organism evidence="2 3">
    <name type="scientific">Pseudoalteromonas piscicida</name>
    <dbReference type="NCBI Taxonomy" id="43662"/>
    <lineage>
        <taxon>Bacteria</taxon>
        <taxon>Pseudomonadati</taxon>
        <taxon>Pseudomonadota</taxon>
        <taxon>Gammaproteobacteria</taxon>
        <taxon>Alteromonadales</taxon>
        <taxon>Pseudoalteromonadaceae</taxon>
        <taxon>Pseudoalteromonas</taxon>
    </lineage>
</organism>
<dbReference type="InterPro" id="IPR014710">
    <property type="entry name" value="RmlC-like_jellyroll"/>
</dbReference>
<evidence type="ECO:0000259" key="1">
    <source>
        <dbReference type="PROSITE" id="PS50042"/>
    </source>
</evidence>
<accession>A0A2A5JUB7</accession>
<dbReference type="InterPro" id="IPR000595">
    <property type="entry name" value="cNMP-bd_dom"/>
</dbReference>
<proteinExistence type="predicted"/>
<dbReference type="InterPro" id="IPR018490">
    <property type="entry name" value="cNMP-bd_dom_sf"/>
</dbReference>
<sequence>MSKSSNKNYQKWLSVYGRLVDFSLEDWLLVAPYIEIRHITADTILFAQGEKISGVYFLLAGYGRYFYLDEQGNERNKSLLQKGGAFSCLSCYLEDQPSPFSTQALTDCVVAEIRYADLITVSEQNLNWGRFIRKIYEQLVLKKEKREAALLQLSAKERYLRFIQENQALSRSVALRHIAMYLGITDVSLSRIRKELGLT</sequence>
<dbReference type="CDD" id="cd00038">
    <property type="entry name" value="CAP_ED"/>
    <property type="match status" value="1"/>
</dbReference>
<dbReference type="Pfam" id="PF00027">
    <property type="entry name" value="cNMP_binding"/>
    <property type="match status" value="1"/>
</dbReference>
<comment type="caution">
    <text evidence="2">The sequence shown here is derived from an EMBL/GenBank/DDBJ whole genome shotgun (WGS) entry which is preliminary data.</text>
</comment>
<evidence type="ECO:0000313" key="3">
    <source>
        <dbReference type="Proteomes" id="UP000228621"/>
    </source>
</evidence>
<protein>
    <recommendedName>
        <fullName evidence="1">Cyclic nucleotide-binding domain-containing protein</fullName>
    </recommendedName>
</protein>
<dbReference type="Gene3D" id="2.60.120.10">
    <property type="entry name" value="Jelly Rolls"/>
    <property type="match status" value="1"/>
</dbReference>
<evidence type="ECO:0000313" key="2">
    <source>
        <dbReference type="EMBL" id="PCK32871.1"/>
    </source>
</evidence>
<dbReference type="SUPFAM" id="SSF51206">
    <property type="entry name" value="cAMP-binding domain-like"/>
    <property type="match status" value="1"/>
</dbReference>
<gene>
    <name evidence="2" type="ORF">CEX98_04580</name>
</gene>
<dbReference type="AlphaFoldDB" id="A0A2A5JUB7"/>
<keyword evidence="3" id="KW-1185">Reference proteome</keyword>
<dbReference type="EMBL" id="NKHF01000023">
    <property type="protein sequence ID" value="PCK32871.1"/>
    <property type="molecule type" value="Genomic_DNA"/>
</dbReference>
<name>A0A2A5JUB7_PSEO7</name>
<dbReference type="Proteomes" id="UP000228621">
    <property type="component" value="Unassembled WGS sequence"/>
</dbReference>